<name>A0A5R9BWH6_9LACO</name>
<sequence>MGSEKKRDDVIHKLIQKIDENPNDAKNYYNLAAILVKQQSFDQAEELLVKSRENFNDSSSVDLLTYGLGNVYYAEGLYEKANRTFQTVRDQRLKKEANMMIAQGYFAQSEYKMAFAFGLTVLENSPSDADVNELMGDISLALGDIKMAQKYYDVALKAKKTAKLLFNRGVVEMAISKTKNNKFFDLSKEIDAKLFEQNKQRLVDVDKLLNKNVEEDD</sequence>
<dbReference type="InterPro" id="IPR019734">
    <property type="entry name" value="TPR_rpt"/>
</dbReference>
<comment type="caution">
    <text evidence="1">The sequence shown here is derived from an EMBL/GenBank/DDBJ whole genome shotgun (WGS) entry which is preliminary data.</text>
</comment>
<accession>A0A5R9BWH6</accession>
<reference evidence="1 2" key="1">
    <citation type="submission" date="2019-05" db="EMBL/GenBank/DDBJ databases">
        <title>The metagenome of a microbial culture collection derived from dairy environment covers the genomic content of the human microbiome.</title>
        <authorList>
            <person name="Roder T."/>
            <person name="Wuthrich D."/>
            <person name="Sattari Z."/>
            <person name="Von Ah U."/>
            <person name="Bar C."/>
            <person name="Ronchi F."/>
            <person name="Macpherson A.J."/>
            <person name="Ganal-Vonarburg S.C."/>
            <person name="Bruggmann R."/>
            <person name="Vergeres G."/>
        </authorList>
    </citation>
    <scope>NUCLEOTIDE SEQUENCE [LARGE SCALE GENOMIC DNA]</scope>
    <source>
        <strain evidence="1 2">FAM 18815</strain>
    </source>
</reference>
<dbReference type="OrthoDB" id="2329209at2"/>
<evidence type="ECO:0000313" key="1">
    <source>
        <dbReference type="EMBL" id="TLQ04987.1"/>
    </source>
</evidence>
<dbReference type="RefSeq" id="WP_083484685.1">
    <property type="nucleotide sequence ID" value="NZ_JQBX01000008.1"/>
</dbReference>
<organism evidence="1 2">
    <name type="scientific">Pediococcus stilesii</name>
    <dbReference type="NCBI Taxonomy" id="331679"/>
    <lineage>
        <taxon>Bacteria</taxon>
        <taxon>Bacillati</taxon>
        <taxon>Bacillota</taxon>
        <taxon>Bacilli</taxon>
        <taxon>Lactobacillales</taxon>
        <taxon>Lactobacillaceae</taxon>
        <taxon>Pediococcus</taxon>
    </lineage>
</organism>
<dbReference type="Pfam" id="PF13432">
    <property type="entry name" value="TPR_16"/>
    <property type="match status" value="1"/>
</dbReference>
<dbReference type="AlphaFoldDB" id="A0A5R9BWH6"/>
<dbReference type="Gene3D" id="1.25.40.10">
    <property type="entry name" value="Tetratricopeptide repeat domain"/>
    <property type="match status" value="1"/>
</dbReference>
<evidence type="ECO:0000313" key="2">
    <source>
        <dbReference type="Proteomes" id="UP000305541"/>
    </source>
</evidence>
<protein>
    <submittedName>
        <fullName evidence="1">Tetratricopeptide repeat protein</fullName>
    </submittedName>
</protein>
<dbReference type="Proteomes" id="UP000305541">
    <property type="component" value="Unassembled WGS sequence"/>
</dbReference>
<gene>
    <name evidence="1" type="ORF">FEZ51_03485</name>
</gene>
<dbReference type="InterPro" id="IPR011990">
    <property type="entry name" value="TPR-like_helical_dom_sf"/>
</dbReference>
<dbReference type="Pfam" id="PF13181">
    <property type="entry name" value="TPR_8"/>
    <property type="match status" value="1"/>
</dbReference>
<proteinExistence type="predicted"/>
<dbReference type="SUPFAM" id="SSF48452">
    <property type="entry name" value="TPR-like"/>
    <property type="match status" value="1"/>
</dbReference>
<dbReference type="EMBL" id="VBTH01000004">
    <property type="protein sequence ID" value="TLQ04987.1"/>
    <property type="molecule type" value="Genomic_DNA"/>
</dbReference>